<dbReference type="Gene3D" id="3.65.10.20">
    <property type="entry name" value="RNA 3'-terminal phosphate cyclase domain"/>
    <property type="match status" value="1"/>
</dbReference>
<evidence type="ECO:0000259" key="2">
    <source>
        <dbReference type="Pfam" id="PF01137"/>
    </source>
</evidence>
<evidence type="ECO:0000313" key="3">
    <source>
        <dbReference type="EMBL" id="KXH26955.1"/>
    </source>
</evidence>
<comment type="caution">
    <text evidence="3">The sequence shown here is derived from an EMBL/GenBank/DDBJ whole genome shotgun (WGS) entry which is preliminary data.</text>
</comment>
<dbReference type="GO" id="GO:0006396">
    <property type="term" value="P:RNA processing"/>
    <property type="evidence" value="ECO:0007669"/>
    <property type="project" value="InterPro"/>
</dbReference>
<proteinExistence type="predicted"/>
<feature type="compositionally biased region" description="Basic and acidic residues" evidence="1">
    <location>
        <begin position="73"/>
        <end position="84"/>
    </location>
</feature>
<dbReference type="SUPFAM" id="SSF55205">
    <property type="entry name" value="EPT/RTPC-like"/>
    <property type="match status" value="1"/>
</dbReference>
<keyword evidence="4" id="KW-1185">Reference proteome</keyword>
<dbReference type="Proteomes" id="UP000070328">
    <property type="component" value="Unassembled WGS sequence"/>
</dbReference>
<evidence type="ECO:0000313" key="4">
    <source>
        <dbReference type="Proteomes" id="UP000070328"/>
    </source>
</evidence>
<dbReference type="AlphaFoldDB" id="A0A135RTJ0"/>
<dbReference type="EMBL" id="JFBX01000853">
    <property type="protein sequence ID" value="KXH26955.1"/>
    <property type="molecule type" value="Genomic_DNA"/>
</dbReference>
<protein>
    <submittedName>
        <fullName evidence="3">RNA 3'-terminal phosphate cyclase</fullName>
    </submittedName>
</protein>
<feature type="region of interest" description="Disordered" evidence="1">
    <location>
        <begin position="107"/>
        <end position="139"/>
    </location>
</feature>
<dbReference type="Gene3D" id="3.30.360.20">
    <property type="entry name" value="RNA 3'-terminal phosphate cyclase, insert domain"/>
    <property type="match status" value="1"/>
</dbReference>
<evidence type="ECO:0000256" key="1">
    <source>
        <dbReference type="SAM" id="MobiDB-lite"/>
    </source>
</evidence>
<dbReference type="InterPro" id="IPR036553">
    <property type="entry name" value="RPTC_insert"/>
</dbReference>
<dbReference type="InterPro" id="IPR037136">
    <property type="entry name" value="RNA3'_phos_cyclase_dom_sf"/>
</dbReference>
<dbReference type="InterPro" id="IPR000228">
    <property type="entry name" value="RNA3'_term_phos_cyc"/>
</dbReference>
<feature type="region of interest" description="Disordered" evidence="1">
    <location>
        <begin position="65"/>
        <end position="85"/>
    </location>
</feature>
<name>A0A135RTJ0_9PEZI</name>
<reference evidence="3 4" key="1">
    <citation type="submission" date="2014-02" db="EMBL/GenBank/DDBJ databases">
        <title>The genome sequence of Colletotrichum simmondsii CBS122122.</title>
        <authorList>
            <person name="Baroncelli R."/>
            <person name="Thon M.R."/>
        </authorList>
    </citation>
    <scope>NUCLEOTIDE SEQUENCE [LARGE SCALE GENOMIC DNA]</scope>
    <source>
        <strain evidence="3 4">CBS122122</strain>
    </source>
</reference>
<feature type="domain" description="RNA 3'-terminal phosphate cyclase" evidence="2">
    <location>
        <begin position="85"/>
        <end position="441"/>
    </location>
</feature>
<dbReference type="InterPro" id="IPR013792">
    <property type="entry name" value="RNA3'P_cycl/enolpyr_Trfase_a/b"/>
</dbReference>
<dbReference type="Pfam" id="PF01137">
    <property type="entry name" value="RTC"/>
    <property type="match status" value="1"/>
</dbReference>
<gene>
    <name evidence="3" type="ORF">CSIM01_07103</name>
</gene>
<dbReference type="InterPro" id="IPR023797">
    <property type="entry name" value="RNA3'_phos_cyclase_dom"/>
</dbReference>
<organism evidence="3 4">
    <name type="scientific">Colletotrichum simmondsii</name>
    <dbReference type="NCBI Taxonomy" id="703756"/>
    <lineage>
        <taxon>Eukaryota</taxon>
        <taxon>Fungi</taxon>
        <taxon>Dikarya</taxon>
        <taxon>Ascomycota</taxon>
        <taxon>Pezizomycotina</taxon>
        <taxon>Sordariomycetes</taxon>
        <taxon>Hypocreomycetidae</taxon>
        <taxon>Glomerellales</taxon>
        <taxon>Glomerellaceae</taxon>
        <taxon>Colletotrichum</taxon>
        <taxon>Colletotrichum acutatum species complex</taxon>
    </lineage>
</organism>
<accession>A0A135RTJ0</accession>
<dbReference type="PANTHER" id="PTHR11096">
    <property type="entry name" value="RNA 3' TERMINAL PHOSPHATE CYCLASE"/>
    <property type="match status" value="1"/>
</dbReference>
<dbReference type="GO" id="GO:0003963">
    <property type="term" value="F:RNA-3'-phosphate cyclase activity"/>
    <property type="evidence" value="ECO:0007669"/>
    <property type="project" value="TreeGrafter"/>
</dbReference>
<dbReference type="OrthoDB" id="25029at2759"/>
<dbReference type="PANTHER" id="PTHR11096:SF0">
    <property type="entry name" value="RNA 3'-TERMINAL PHOSPHATE CYCLASE"/>
    <property type="match status" value="1"/>
</dbReference>
<sequence length="518" mass="56124">MASKLKAEYAYLSDYFNIFPLMAHSEHSSSATKAADSHLRQQFDSNTAYPRKPKFQVSPLYDIHNQSESGESMSRKPIEIDGRTGEGGGQLVRVAIALAAVTTQPVRITNVRGNRPSRGGGGSGRSKKGDSSSSKGGGLKAQHVTAIRWLAEATEAEVEGLSVGSSTLTFIPRLPPSAALVNKSRKIKIVADTSAASTLLILQAILPFLLFAGGDEAKPIELEIQGGTNVDFSLSYEYLDQVLLSRLESSFEGVRVDRKVLRRGWSRGPQSRGSIALTIHPLKPGQPLRQVSPPANPYKGRPSDLRNVVHRIDVTMMGPSHTETSLQETLTKDIALAFPNAEINFKYFEDSHSEKQVYALLVARDASESLSWGSDDYVSGASHRQGKHGPAPVGLACVGEISRRVVSKLVNELLIPGSTVDQYLQDQLIIFQALAEGTTSFPRATAPESSSGDDVKIASQDMAQLDLGERMRKDKTDKPFGYGSLHAQTARWVASEILPSVEWYNKGTICKGVGTSFS</sequence>
<dbReference type="GO" id="GO:0005634">
    <property type="term" value="C:nucleus"/>
    <property type="evidence" value="ECO:0007669"/>
    <property type="project" value="TreeGrafter"/>
</dbReference>